<comment type="similarity">
    <text evidence="4 14">Belongs to the cytochrome P450 family.</text>
</comment>
<dbReference type="InterPro" id="IPR002401">
    <property type="entry name" value="Cyt_P450_E_grp-I"/>
</dbReference>
<dbReference type="SUPFAM" id="SSF48264">
    <property type="entry name" value="Cytochrome P450"/>
    <property type="match status" value="1"/>
</dbReference>
<dbReference type="Pfam" id="PF00067">
    <property type="entry name" value="p450"/>
    <property type="match status" value="1"/>
</dbReference>
<evidence type="ECO:0000256" key="9">
    <source>
        <dbReference type="ARBA" id="ARBA00023002"/>
    </source>
</evidence>
<dbReference type="GO" id="GO:0020037">
    <property type="term" value="F:heme binding"/>
    <property type="evidence" value="ECO:0007669"/>
    <property type="project" value="InterPro"/>
</dbReference>
<dbReference type="GO" id="GO:0016705">
    <property type="term" value="F:oxidoreductase activity, acting on paired donors, with incorporation or reduction of molecular oxygen"/>
    <property type="evidence" value="ECO:0007669"/>
    <property type="project" value="InterPro"/>
</dbReference>
<dbReference type="InterPro" id="IPR001128">
    <property type="entry name" value="Cyt_P450"/>
</dbReference>
<evidence type="ECO:0000256" key="14">
    <source>
        <dbReference type="RuleBase" id="RU000461"/>
    </source>
</evidence>
<evidence type="ECO:0000256" key="8">
    <source>
        <dbReference type="ARBA" id="ARBA00022989"/>
    </source>
</evidence>
<dbReference type="AlphaFoldDB" id="A0A0K6FVY5"/>
<keyword evidence="5 13" id="KW-0349">Heme</keyword>
<dbReference type="PRINTS" id="PR00385">
    <property type="entry name" value="P450"/>
</dbReference>
<dbReference type="PROSITE" id="PS00086">
    <property type="entry name" value="CYTOCHROME_P450"/>
    <property type="match status" value="1"/>
</dbReference>
<evidence type="ECO:0000256" key="2">
    <source>
        <dbReference type="ARBA" id="ARBA00004370"/>
    </source>
</evidence>
<dbReference type="InterPro" id="IPR017972">
    <property type="entry name" value="Cyt_P450_CS"/>
</dbReference>
<dbReference type="EMBL" id="CYGV01001112">
    <property type="protein sequence ID" value="CUA70319.1"/>
    <property type="molecule type" value="Genomic_DNA"/>
</dbReference>
<evidence type="ECO:0000256" key="6">
    <source>
        <dbReference type="ARBA" id="ARBA00022692"/>
    </source>
</evidence>
<name>A0A0K6FVY5_9AGAM</name>
<evidence type="ECO:0000256" key="1">
    <source>
        <dbReference type="ARBA" id="ARBA00001971"/>
    </source>
</evidence>
<dbReference type="InterPro" id="IPR036396">
    <property type="entry name" value="Cyt_P450_sf"/>
</dbReference>
<dbReference type="CDD" id="cd11065">
    <property type="entry name" value="CYP64-like"/>
    <property type="match status" value="1"/>
</dbReference>
<comment type="subcellular location">
    <subcellularLocation>
        <location evidence="2">Membrane</location>
    </subcellularLocation>
</comment>
<accession>A0A0K6FVY5</accession>
<comment type="cofactor">
    <cofactor evidence="1 13">
        <name>heme</name>
        <dbReference type="ChEBI" id="CHEBI:30413"/>
    </cofactor>
</comment>
<keyword evidence="16" id="KW-1185">Reference proteome</keyword>
<dbReference type="PANTHER" id="PTHR46300:SF2">
    <property type="entry name" value="CYTOCHROME P450 MONOOXYGENASE ALNH-RELATED"/>
    <property type="match status" value="1"/>
</dbReference>
<keyword evidence="10 13" id="KW-0408">Iron</keyword>
<evidence type="ECO:0000313" key="16">
    <source>
        <dbReference type="Proteomes" id="UP000044841"/>
    </source>
</evidence>
<keyword evidence="12" id="KW-0472">Membrane</keyword>
<dbReference type="GO" id="GO:0016020">
    <property type="term" value="C:membrane"/>
    <property type="evidence" value="ECO:0007669"/>
    <property type="project" value="UniProtKB-SubCell"/>
</dbReference>
<keyword evidence="6" id="KW-0812">Transmembrane</keyword>
<evidence type="ECO:0000256" key="13">
    <source>
        <dbReference type="PIRSR" id="PIRSR602401-1"/>
    </source>
</evidence>
<dbReference type="PRINTS" id="PR00463">
    <property type="entry name" value="EP450I"/>
</dbReference>
<evidence type="ECO:0000256" key="12">
    <source>
        <dbReference type="ARBA" id="ARBA00023136"/>
    </source>
</evidence>
<evidence type="ECO:0000256" key="10">
    <source>
        <dbReference type="ARBA" id="ARBA00023004"/>
    </source>
</evidence>
<dbReference type="GO" id="GO:0004497">
    <property type="term" value="F:monooxygenase activity"/>
    <property type="evidence" value="ECO:0007669"/>
    <property type="project" value="UniProtKB-KW"/>
</dbReference>
<dbReference type="GO" id="GO:0005506">
    <property type="term" value="F:iron ion binding"/>
    <property type="evidence" value="ECO:0007669"/>
    <property type="project" value="InterPro"/>
</dbReference>
<evidence type="ECO:0000256" key="7">
    <source>
        <dbReference type="ARBA" id="ARBA00022723"/>
    </source>
</evidence>
<evidence type="ECO:0000256" key="3">
    <source>
        <dbReference type="ARBA" id="ARBA00005179"/>
    </source>
</evidence>
<gene>
    <name evidence="15" type="ORF">RSOLAG22IIIB_00674</name>
</gene>
<keyword evidence="7 13" id="KW-0479">Metal-binding</keyword>
<evidence type="ECO:0000256" key="4">
    <source>
        <dbReference type="ARBA" id="ARBA00010617"/>
    </source>
</evidence>
<keyword evidence="9 14" id="KW-0560">Oxidoreductase</keyword>
<reference evidence="15 16" key="1">
    <citation type="submission" date="2015-07" db="EMBL/GenBank/DDBJ databases">
        <authorList>
            <person name="Noorani M."/>
        </authorList>
    </citation>
    <scope>NUCLEOTIDE SEQUENCE [LARGE SCALE GENOMIC DNA]</scope>
    <source>
        <strain evidence="15">BBA 69670</strain>
    </source>
</reference>
<comment type="pathway">
    <text evidence="3">Secondary metabolite biosynthesis.</text>
</comment>
<feature type="binding site" description="axial binding residue" evidence="13">
    <location>
        <position position="522"/>
    </location>
    <ligand>
        <name>heme</name>
        <dbReference type="ChEBI" id="CHEBI:30413"/>
    </ligand>
    <ligandPart>
        <name>Fe</name>
        <dbReference type="ChEBI" id="CHEBI:18248"/>
    </ligandPart>
</feature>
<keyword evidence="8" id="KW-1133">Transmembrane helix</keyword>
<evidence type="ECO:0000256" key="5">
    <source>
        <dbReference type="ARBA" id="ARBA00022617"/>
    </source>
</evidence>
<dbReference type="PANTHER" id="PTHR46300">
    <property type="entry name" value="P450, PUTATIVE (EUROFUNG)-RELATED-RELATED"/>
    <property type="match status" value="1"/>
</dbReference>
<protein>
    <submittedName>
        <fullName evidence="15">Fumitremorgin C synthase</fullName>
    </submittedName>
</protein>
<dbReference type="InterPro" id="IPR050364">
    <property type="entry name" value="Cytochrome_P450_fung"/>
</dbReference>
<dbReference type="Proteomes" id="UP000044841">
    <property type="component" value="Unassembled WGS sequence"/>
</dbReference>
<sequence length="605" mass="68722">MDVLNSISDPLGGIDVAENQGDLSFARGAKTSVTRLGVRGEVLNLEGQLLHSARTATMRPNSTTPDFSSVVIDTIEPWANNPLVRWFVIGTLVLFLVRYWNWPGSRHKDMPPGPRSLPFVGNAHQLKPVDVYAQLRDLNEKYGPLASLKIGSSNMVVVGGDGTLVRQLLDKRGAIYSNRPLELVSQMAGRGDHLLFQRDTDKWRTARKLIVQHYAPRSIKTEHIRLQEAESVQLVHDFLHQPKHFMQHAMRYTTSVITCLNYGVRCWTYEDPAVRAIEQIMEQFTSLNQPGAKPPVEDFPWLWYLPDSMMMNWKSRTKKIGELMDKVYGDLAEIAWERGTSGHNTNTLAYKLRANEGTNGLTRHQQAYVCGIVLEGGSDIVAGVICACILALIQDTESQKRARDEIDRLYDEETLPKWDDEQQMPFVRAVIKEVLRWRPPLPAAVPHRLEQDDYYEGYYIPKDSSVICNIWAIHSNPDRYEDPHLFKPERFLDHTMSMADSIAQGDPFKRDHFAFGAGRRTCLGVQVAEQDIFLALSKLLWAFEFSAPPGTQVNTEQSAFFGEGVRRPKEFPVVITPRSEKRTATVEREMEMAKQSVFALYGSYK</sequence>
<keyword evidence="11 14" id="KW-0503">Monooxygenase</keyword>
<evidence type="ECO:0000256" key="11">
    <source>
        <dbReference type="ARBA" id="ARBA00023033"/>
    </source>
</evidence>
<dbReference type="Gene3D" id="1.10.630.10">
    <property type="entry name" value="Cytochrome P450"/>
    <property type="match status" value="1"/>
</dbReference>
<proteinExistence type="inferred from homology"/>
<organism evidence="15 16">
    <name type="scientific">Rhizoctonia solani</name>
    <dbReference type="NCBI Taxonomy" id="456999"/>
    <lineage>
        <taxon>Eukaryota</taxon>
        <taxon>Fungi</taxon>
        <taxon>Dikarya</taxon>
        <taxon>Basidiomycota</taxon>
        <taxon>Agaricomycotina</taxon>
        <taxon>Agaricomycetes</taxon>
        <taxon>Cantharellales</taxon>
        <taxon>Ceratobasidiaceae</taxon>
        <taxon>Rhizoctonia</taxon>
    </lineage>
</organism>
<evidence type="ECO:0000313" key="15">
    <source>
        <dbReference type="EMBL" id="CUA70319.1"/>
    </source>
</evidence>